<dbReference type="EMBL" id="JACLIC010000002">
    <property type="protein sequence ID" value="MBY0201676.1"/>
    <property type="molecule type" value="Genomic_DNA"/>
</dbReference>
<evidence type="ECO:0000313" key="2">
    <source>
        <dbReference type="Proteomes" id="UP000706031"/>
    </source>
</evidence>
<reference evidence="1 2" key="1">
    <citation type="submission" date="2020-08" db="EMBL/GenBank/DDBJ databases">
        <title>Fungal Genomes of the International Space Station.</title>
        <authorList>
            <person name="Seuylemezian A."/>
            <person name="Singh N.K."/>
            <person name="Wood J."/>
            <person name="Venkateswaran K."/>
        </authorList>
    </citation>
    <scope>NUCLEOTIDE SEQUENCE [LARGE SCALE GENOMIC DNA]</scope>
    <source>
        <strain evidence="1 2">S/N-304-OC-R4</strain>
    </source>
</reference>
<keyword evidence="2" id="KW-1185">Reference proteome</keyword>
<name>A0ABS7KCI4_9BACL</name>
<comment type="caution">
    <text evidence="1">The sequence shown here is derived from an EMBL/GenBank/DDBJ whole genome shotgun (WGS) entry which is preliminary data.</text>
</comment>
<evidence type="ECO:0000313" key="1">
    <source>
        <dbReference type="EMBL" id="MBY0201676.1"/>
    </source>
</evidence>
<sequence>MASESVLLTRVELKSRSFAILGQIISEDKSLNPHQKEIITIFDELFSDISIGIYFAACSLENPAKIQLRRVLELGIASVFLWDMPHIFWGWKDHDNDLNFNDMLEHFSKDGYKSYIKSINKEYNNAEILNFKDARRLYRILSNTVHGKITTFESNLPKRYSHQVEDWKSILQMAEEVEDIVLGLWKKRFNKYFPELYIQVPSLTILNGR</sequence>
<gene>
    <name evidence="1" type="ORF">H7T88_00270</name>
</gene>
<proteinExistence type="predicted"/>
<accession>A0ABS7KCI4</accession>
<dbReference type="Proteomes" id="UP000706031">
    <property type="component" value="Unassembled WGS sequence"/>
</dbReference>
<organism evidence="1 2">
    <name type="scientific">Paenibacillus cucumis</name>
    <name type="common">ex Kampfer et al. 2016</name>
    <dbReference type="NCBI Taxonomy" id="1776858"/>
    <lineage>
        <taxon>Bacteria</taxon>
        <taxon>Bacillati</taxon>
        <taxon>Bacillota</taxon>
        <taxon>Bacilli</taxon>
        <taxon>Bacillales</taxon>
        <taxon>Paenibacillaceae</taxon>
        <taxon>Paenibacillus</taxon>
    </lineage>
</organism>
<protein>
    <submittedName>
        <fullName evidence="1">Uncharacterized protein</fullName>
    </submittedName>
</protein>